<accession>A0A3E4M7Q5</accession>
<comment type="caution">
    <text evidence="2">The sequence shown here is derived from an EMBL/GenBank/DDBJ whole genome shotgun (WGS) entry which is preliminary data.</text>
</comment>
<dbReference type="Proteomes" id="UP000261052">
    <property type="component" value="Unassembled WGS sequence"/>
</dbReference>
<feature type="compositionally biased region" description="Basic and acidic residues" evidence="1">
    <location>
        <begin position="254"/>
        <end position="264"/>
    </location>
</feature>
<dbReference type="RefSeq" id="WP_117684583.1">
    <property type="nucleotide sequence ID" value="NZ_QSQP01000001.1"/>
</dbReference>
<proteinExistence type="predicted"/>
<dbReference type="AlphaFoldDB" id="A0A3E4M7Q5"/>
<reference evidence="2 3" key="1">
    <citation type="submission" date="2018-08" db="EMBL/GenBank/DDBJ databases">
        <title>A genome reference for cultivated species of the human gut microbiota.</title>
        <authorList>
            <person name="Zou Y."/>
            <person name="Xue W."/>
            <person name="Luo G."/>
        </authorList>
    </citation>
    <scope>NUCLEOTIDE SEQUENCE [LARGE SCALE GENOMIC DNA]</scope>
    <source>
        <strain evidence="2 3">TF11-15AC</strain>
    </source>
</reference>
<evidence type="ECO:0000256" key="1">
    <source>
        <dbReference type="SAM" id="MobiDB-lite"/>
    </source>
</evidence>
<evidence type="ECO:0000313" key="3">
    <source>
        <dbReference type="Proteomes" id="UP000261052"/>
    </source>
</evidence>
<feature type="region of interest" description="Disordered" evidence="1">
    <location>
        <begin position="230"/>
        <end position="276"/>
    </location>
</feature>
<dbReference type="EMBL" id="QSQP01000001">
    <property type="protein sequence ID" value="RGK45677.1"/>
    <property type="molecule type" value="Genomic_DNA"/>
</dbReference>
<gene>
    <name evidence="2" type="ORF">DXD13_00940</name>
</gene>
<sequence>MEYVQMTLDDWVQMKQKLKQELLGVKQSFVRIGYALRQIDDQKLYEQDGYKSIAEFAQVEYGLWPSTTSRFMSINREYSIDGYSEQLRPEYAELGRSQLEEMLKLPDADRQMIQPETSREDIRELKRFNKTEPAAGVADDISQLVEKFYQDNELILNAVYGEEFDEQTINRFIEIVNPAGNRSYKKGLYFMMMYENRVTFKKFGDTPKDMTWWEFYQLTREIFDDTAAGPKTWQNHFGGADDEETTVQDTANEPGREETATEAHEPEDDGGAVGETGADDVQEIEKGGVEDHGAADEAGTGQEEDDTDGEESGQADCEEPAERTDEQTGAQSQGEEIAPAQKSTETLEKEEVEDDETGENESSDAENQTAESEPETAEREQTEETEVIEAVYGTRKEYMDRLSEQGMAEYMADEYKSHRLLVTDLANTWNLRKWLSEKVDRFGKPMEEAR</sequence>
<organism evidence="2 3">
    <name type="scientific">Agathobacter rectalis</name>
    <dbReference type="NCBI Taxonomy" id="39491"/>
    <lineage>
        <taxon>Bacteria</taxon>
        <taxon>Bacillati</taxon>
        <taxon>Bacillota</taxon>
        <taxon>Clostridia</taxon>
        <taxon>Lachnospirales</taxon>
        <taxon>Lachnospiraceae</taxon>
        <taxon>Agathobacter</taxon>
    </lineage>
</organism>
<evidence type="ECO:0000313" key="2">
    <source>
        <dbReference type="EMBL" id="RGK45677.1"/>
    </source>
</evidence>
<feature type="compositionally biased region" description="Acidic residues" evidence="1">
    <location>
        <begin position="302"/>
        <end position="319"/>
    </location>
</feature>
<feature type="region of interest" description="Disordered" evidence="1">
    <location>
        <begin position="288"/>
        <end position="388"/>
    </location>
</feature>
<protein>
    <submittedName>
        <fullName evidence="2">Uncharacterized protein</fullName>
    </submittedName>
</protein>
<name>A0A3E4M7Q5_9FIRM</name>
<feature type="compositionally biased region" description="Acidic residues" evidence="1">
    <location>
        <begin position="348"/>
        <end position="364"/>
    </location>
</feature>